<accession>A0A830D9D2</accession>
<gene>
    <name evidence="2" type="ORF">PHJA_003005100</name>
</gene>
<dbReference type="Proteomes" id="UP000653305">
    <property type="component" value="Unassembled WGS sequence"/>
</dbReference>
<keyword evidence="3" id="KW-1185">Reference proteome</keyword>
<reference evidence="2" key="1">
    <citation type="submission" date="2020-07" db="EMBL/GenBank/DDBJ databases">
        <title>Ethylene signaling mediates host invasion by parasitic plants.</title>
        <authorList>
            <person name="Yoshida S."/>
        </authorList>
    </citation>
    <scope>NUCLEOTIDE SEQUENCE</scope>
    <source>
        <strain evidence="2">Okayama</strain>
    </source>
</reference>
<name>A0A830D9D2_9LAMI</name>
<organism evidence="2 3">
    <name type="scientific">Phtheirospermum japonicum</name>
    <dbReference type="NCBI Taxonomy" id="374723"/>
    <lineage>
        <taxon>Eukaryota</taxon>
        <taxon>Viridiplantae</taxon>
        <taxon>Streptophyta</taxon>
        <taxon>Embryophyta</taxon>
        <taxon>Tracheophyta</taxon>
        <taxon>Spermatophyta</taxon>
        <taxon>Magnoliopsida</taxon>
        <taxon>eudicotyledons</taxon>
        <taxon>Gunneridae</taxon>
        <taxon>Pentapetalae</taxon>
        <taxon>asterids</taxon>
        <taxon>lamiids</taxon>
        <taxon>Lamiales</taxon>
        <taxon>Orobanchaceae</taxon>
        <taxon>Orobanchaceae incertae sedis</taxon>
        <taxon>Phtheirospermum</taxon>
    </lineage>
</organism>
<proteinExistence type="predicted"/>
<evidence type="ECO:0000256" key="1">
    <source>
        <dbReference type="SAM" id="MobiDB-lite"/>
    </source>
</evidence>
<evidence type="ECO:0000313" key="3">
    <source>
        <dbReference type="Proteomes" id="UP000653305"/>
    </source>
</evidence>
<feature type="compositionally biased region" description="Low complexity" evidence="1">
    <location>
        <begin position="1"/>
        <end position="23"/>
    </location>
</feature>
<protein>
    <submittedName>
        <fullName evidence="2">Uncharacterized protein</fullName>
    </submittedName>
</protein>
<comment type="caution">
    <text evidence="2">The sequence shown here is derived from an EMBL/GenBank/DDBJ whole genome shotgun (WGS) entry which is preliminary data.</text>
</comment>
<sequence length="147" mass="16122">MTNSSRNNNTNTKSKTKSASDTKPPFQDFISQERRSMVQVGHNAIIARSTSPSVEIIPVTDTNIHTWRRSIHNKYGVDNSQLQINFSSSSIDKYGVDSSQTQINFSSSSTIGANDQVILSPISVAEIGIAFDREEGILEALGMLKSE</sequence>
<feature type="region of interest" description="Disordered" evidence="1">
    <location>
        <begin position="1"/>
        <end position="26"/>
    </location>
</feature>
<dbReference type="EMBL" id="BMAC01007561">
    <property type="protein sequence ID" value="GFQ08611.1"/>
    <property type="molecule type" value="Genomic_DNA"/>
</dbReference>
<evidence type="ECO:0000313" key="2">
    <source>
        <dbReference type="EMBL" id="GFQ08611.1"/>
    </source>
</evidence>
<dbReference type="AlphaFoldDB" id="A0A830D9D2"/>